<dbReference type="RefSeq" id="WP_140744104.1">
    <property type="nucleotide sequence ID" value="NZ_RCZM01000010.1"/>
</dbReference>
<keyword evidence="1" id="KW-0378">Hydrolase</keyword>
<gene>
    <name evidence="1" type="ORF">EAH86_20135</name>
</gene>
<dbReference type="GO" id="GO:0006281">
    <property type="term" value="P:DNA repair"/>
    <property type="evidence" value="ECO:0007669"/>
    <property type="project" value="TreeGrafter"/>
</dbReference>
<evidence type="ECO:0000313" key="1">
    <source>
        <dbReference type="EMBL" id="TPG12508.1"/>
    </source>
</evidence>
<proteinExistence type="predicted"/>
<reference evidence="1 2" key="1">
    <citation type="journal article" date="2019" name="Environ. Microbiol.">
        <title>Species interactions and distinct microbial communities in high Arctic permafrost affected cryosols are associated with the CH4 and CO2 gas fluxes.</title>
        <authorList>
            <person name="Altshuler I."/>
            <person name="Hamel J."/>
            <person name="Turney S."/>
            <person name="Magnuson E."/>
            <person name="Levesque R."/>
            <person name="Greer C."/>
            <person name="Whyte L.G."/>
        </authorList>
    </citation>
    <scope>NUCLEOTIDE SEQUENCE [LARGE SCALE GENOMIC DNA]</scope>
    <source>
        <strain evidence="1 2">S9.3A</strain>
    </source>
</reference>
<dbReference type="Pfam" id="PF13419">
    <property type="entry name" value="HAD_2"/>
    <property type="match status" value="1"/>
</dbReference>
<dbReference type="SFLD" id="SFLDG01129">
    <property type="entry name" value="C1.5:_HAD__Beta-PGM__Phosphata"/>
    <property type="match status" value="1"/>
</dbReference>
<keyword evidence="2" id="KW-1185">Reference proteome</keyword>
<dbReference type="OrthoDB" id="9793014at2"/>
<organism evidence="1 2">
    <name type="scientific">Pedococcus bigeumensis</name>
    <dbReference type="NCBI Taxonomy" id="433644"/>
    <lineage>
        <taxon>Bacteria</taxon>
        <taxon>Bacillati</taxon>
        <taxon>Actinomycetota</taxon>
        <taxon>Actinomycetes</taxon>
        <taxon>Micrococcales</taxon>
        <taxon>Intrasporangiaceae</taxon>
        <taxon>Pedococcus</taxon>
    </lineage>
</organism>
<dbReference type="InterPro" id="IPR006439">
    <property type="entry name" value="HAD-SF_hydro_IA"/>
</dbReference>
<accession>A0A502CHP9</accession>
<dbReference type="InterPro" id="IPR023214">
    <property type="entry name" value="HAD_sf"/>
</dbReference>
<evidence type="ECO:0000313" key="2">
    <source>
        <dbReference type="Proteomes" id="UP000317722"/>
    </source>
</evidence>
<dbReference type="InterPro" id="IPR050155">
    <property type="entry name" value="HAD-like_hydrolase_sf"/>
</dbReference>
<dbReference type="EMBL" id="RCZM01000010">
    <property type="protein sequence ID" value="TPG12508.1"/>
    <property type="molecule type" value="Genomic_DNA"/>
</dbReference>
<sequence>MSDTLTRASGIVFDLDGTLVDSTYIHTLCWWQAMQQFGHERPMAAVHHAVGMGADHLLDHVLDSGRDVGQDDSITTAHDALFATWRDRIHPLPSARPLLNWCRDAGMTVALATSGGERDLWPMLEVLDQPDFDVVVTGDDVDSSKPSRDLIEQVLWRTGLDPSDLLVVGDSVWDMEAACRVGAPAVGVATGGTSAPELSDAGAELTFPDLYALMHDLQSARRGASIGSWIELTGPPGHSS</sequence>
<dbReference type="InterPro" id="IPR036412">
    <property type="entry name" value="HAD-like_sf"/>
</dbReference>
<dbReference type="Proteomes" id="UP000317722">
    <property type="component" value="Unassembled WGS sequence"/>
</dbReference>
<dbReference type="GO" id="GO:0005829">
    <property type="term" value="C:cytosol"/>
    <property type="evidence" value="ECO:0007669"/>
    <property type="project" value="TreeGrafter"/>
</dbReference>
<comment type="caution">
    <text evidence="1">The sequence shown here is derived from an EMBL/GenBank/DDBJ whole genome shotgun (WGS) entry which is preliminary data.</text>
</comment>
<dbReference type="Gene3D" id="1.10.150.240">
    <property type="entry name" value="Putative phosphatase, domain 2"/>
    <property type="match status" value="1"/>
</dbReference>
<protein>
    <submittedName>
        <fullName evidence="1">HAD family hydrolase</fullName>
    </submittedName>
</protein>
<dbReference type="InterPro" id="IPR023198">
    <property type="entry name" value="PGP-like_dom2"/>
</dbReference>
<dbReference type="SUPFAM" id="SSF56784">
    <property type="entry name" value="HAD-like"/>
    <property type="match status" value="1"/>
</dbReference>
<dbReference type="AlphaFoldDB" id="A0A502CHP9"/>
<dbReference type="InterPro" id="IPR041492">
    <property type="entry name" value="HAD_2"/>
</dbReference>
<dbReference type="PANTHER" id="PTHR43434:SF16">
    <property type="entry name" value="BLL8046 PROTEIN"/>
    <property type="match status" value="1"/>
</dbReference>
<dbReference type="GO" id="GO:0008967">
    <property type="term" value="F:phosphoglycolate phosphatase activity"/>
    <property type="evidence" value="ECO:0007669"/>
    <property type="project" value="TreeGrafter"/>
</dbReference>
<dbReference type="PRINTS" id="PR00413">
    <property type="entry name" value="HADHALOGNASE"/>
</dbReference>
<dbReference type="SFLD" id="SFLDS00003">
    <property type="entry name" value="Haloacid_Dehalogenase"/>
    <property type="match status" value="1"/>
</dbReference>
<name>A0A502CHP9_9MICO</name>
<dbReference type="Gene3D" id="3.40.50.1000">
    <property type="entry name" value="HAD superfamily/HAD-like"/>
    <property type="match status" value="1"/>
</dbReference>
<dbReference type="PANTHER" id="PTHR43434">
    <property type="entry name" value="PHOSPHOGLYCOLATE PHOSPHATASE"/>
    <property type="match status" value="1"/>
</dbReference>